<keyword evidence="2" id="KW-0964">Secreted</keyword>
<keyword evidence="3" id="KW-0732">Signal</keyword>
<gene>
    <name evidence="7" type="primary">LOC101851911</name>
</gene>
<keyword evidence="4" id="KW-0812">Transmembrane</keyword>
<evidence type="ECO:0000313" key="7">
    <source>
        <dbReference type="RefSeq" id="XP_005112559.2"/>
    </source>
</evidence>
<evidence type="ECO:0000256" key="2">
    <source>
        <dbReference type="ARBA" id="ARBA00022525"/>
    </source>
</evidence>
<proteinExistence type="predicted"/>
<dbReference type="GeneID" id="101851911"/>
<feature type="transmembrane region" description="Helical" evidence="4">
    <location>
        <begin position="24"/>
        <end position="42"/>
    </location>
</feature>
<dbReference type="PROSITE" id="PS50871">
    <property type="entry name" value="C1Q"/>
    <property type="match status" value="1"/>
</dbReference>
<dbReference type="Proteomes" id="UP000694888">
    <property type="component" value="Unplaced"/>
</dbReference>
<evidence type="ECO:0000313" key="6">
    <source>
        <dbReference type="Proteomes" id="UP000694888"/>
    </source>
</evidence>
<dbReference type="InterPro" id="IPR001073">
    <property type="entry name" value="C1q_dom"/>
</dbReference>
<keyword evidence="4" id="KW-1133">Transmembrane helix</keyword>
<protein>
    <submittedName>
        <fullName evidence="7">Complement C1q-like protein 4</fullName>
    </submittedName>
</protein>
<sequence length="149" mass="16406">MSHFSESTYDIFAIVRLKEMDRRIQLVSVLLGVAGCVLFAYAQTTPSVQLRIAFSAGLTTMLNVSTHVNVTYDRVFLNTGNGYDSSSGIFTAPYDGVYMFIYHGLAETNGTLWLDLYKNGDYKSSAYAHITAQYAAASNAMVLELKKGT</sequence>
<dbReference type="PANTHER" id="PTHR22923:SF116">
    <property type="entry name" value="C1Q DOMAIN-CONTAINING PROTEIN"/>
    <property type="match status" value="1"/>
</dbReference>
<reference evidence="7" key="1">
    <citation type="submission" date="2025-08" db="UniProtKB">
        <authorList>
            <consortium name="RefSeq"/>
        </authorList>
    </citation>
    <scope>IDENTIFICATION</scope>
</reference>
<organism evidence="6 7">
    <name type="scientific">Aplysia californica</name>
    <name type="common">California sea hare</name>
    <dbReference type="NCBI Taxonomy" id="6500"/>
    <lineage>
        <taxon>Eukaryota</taxon>
        <taxon>Metazoa</taxon>
        <taxon>Spiralia</taxon>
        <taxon>Lophotrochozoa</taxon>
        <taxon>Mollusca</taxon>
        <taxon>Gastropoda</taxon>
        <taxon>Heterobranchia</taxon>
        <taxon>Euthyneura</taxon>
        <taxon>Tectipleura</taxon>
        <taxon>Aplysiida</taxon>
        <taxon>Aplysioidea</taxon>
        <taxon>Aplysiidae</taxon>
        <taxon>Aplysia</taxon>
    </lineage>
</organism>
<dbReference type="PANTHER" id="PTHR22923">
    <property type="entry name" value="CEREBELLIN-RELATED"/>
    <property type="match status" value="1"/>
</dbReference>
<dbReference type="Pfam" id="PF00386">
    <property type="entry name" value="C1q"/>
    <property type="match status" value="1"/>
</dbReference>
<dbReference type="Gene3D" id="2.60.120.40">
    <property type="match status" value="1"/>
</dbReference>
<dbReference type="RefSeq" id="XP_005112559.2">
    <property type="nucleotide sequence ID" value="XM_005112502.2"/>
</dbReference>
<dbReference type="InterPro" id="IPR050822">
    <property type="entry name" value="Cerebellin_Synaptic_Org"/>
</dbReference>
<evidence type="ECO:0000256" key="4">
    <source>
        <dbReference type="SAM" id="Phobius"/>
    </source>
</evidence>
<dbReference type="SUPFAM" id="SSF49842">
    <property type="entry name" value="TNF-like"/>
    <property type="match status" value="1"/>
</dbReference>
<evidence type="ECO:0000256" key="3">
    <source>
        <dbReference type="ARBA" id="ARBA00022729"/>
    </source>
</evidence>
<name>A0ABM0KA33_APLCA</name>
<comment type="subcellular location">
    <subcellularLocation>
        <location evidence="1">Secreted</location>
    </subcellularLocation>
</comment>
<dbReference type="PRINTS" id="PR00007">
    <property type="entry name" value="COMPLEMNTC1Q"/>
</dbReference>
<evidence type="ECO:0000256" key="1">
    <source>
        <dbReference type="ARBA" id="ARBA00004613"/>
    </source>
</evidence>
<dbReference type="SMART" id="SM00110">
    <property type="entry name" value="C1Q"/>
    <property type="match status" value="1"/>
</dbReference>
<accession>A0ABM0KA33</accession>
<keyword evidence="4" id="KW-0472">Membrane</keyword>
<evidence type="ECO:0000259" key="5">
    <source>
        <dbReference type="PROSITE" id="PS50871"/>
    </source>
</evidence>
<dbReference type="InterPro" id="IPR008983">
    <property type="entry name" value="Tumour_necrosis_fac-like_dom"/>
</dbReference>
<keyword evidence="6" id="KW-1185">Reference proteome</keyword>
<feature type="domain" description="C1q" evidence="5">
    <location>
        <begin position="47"/>
        <end position="149"/>
    </location>
</feature>